<feature type="compositionally biased region" description="Basic and acidic residues" evidence="1">
    <location>
        <begin position="116"/>
        <end position="125"/>
    </location>
</feature>
<name>A0ABZ3FNV0_9ACTN</name>
<sequence length="125" mass="13300">MKILKLLLGVLGLAALITTVVFIVRTWDSVRGLWFAANANRSQAFDNPINRIYLTIGLAALAGLLIGLAIGLPGRTAGAIRRQALQDASDVREASIRRRVGGLDDASSGGATSAESVRKSEEEQR</sequence>
<protein>
    <recommendedName>
        <fullName evidence="5">DUF1049 domain-containing protein</fullName>
    </recommendedName>
</protein>
<keyword evidence="2" id="KW-0812">Transmembrane</keyword>
<keyword evidence="2" id="KW-0472">Membrane</keyword>
<dbReference type="Proteomes" id="UP001442841">
    <property type="component" value="Chromosome"/>
</dbReference>
<evidence type="ECO:0000256" key="1">
    <source>
        <dbReference type="SAM" id="MobiDB-lite"/>
    </source>
</evidence>
<evidence type="ECO:0000256" key="2">
    <source>
        <dbReference type="SAM" id="Phobius"/>
    </source>
</evidence>
<keyword evidence="4" id="KW-1185">Reference proteome</keyword>
<feature type="region of interest" description="Disordered" evidence="1">
    <location>
        <begin position="99"/>
        <end position="125"/>
    </location>
</feature>
<accession>A0ABZ3FNV0</accession>
<proteinExistence type="predicted"/>
<reference evidence="3 4" key="1">
    <citation type="submission" date="2024-04" db="EMBL/GenBank/DDBJ databases">
        <title>Isolation of an actinomycete strain from pig manure.</title>
        <authorList>
            <person name="Gong T."/>
            <person name="Yu Z."/>
            <person name="An M."/>
            <person name="Wei C."/>
            <person name="Yang W."/>
            <person name="Liu L."/>
        </authorList>
    </citation>
    <scope>NUCLEOTIDE SEQUENCE [LARGE SCALE GENOMIC DNA]</scope>
    <source>
        <strain evidence="3 4">ZF39</strain>
    </source>
</reference>
<feature type="transmembrane region" description="Helical" evidence="2">
    <location>
        <begin position="52"/>
        <end position="72"/>
    </location>
</feature>
<dbReference type="RefSeq" id="WP_425307972.1">
    <property type="nucleotide sequence ID" value="NZ_CP154795.1"/>
</dbReference>
<gene>
    <name evidence="3" type="ORF">AADG42_04190</name>
</gene>
<evidence type="ECO:0008006" key="5">
    <source>
        <dbReference type="Google" id="ProtNLM"/>
    </source>
</evidence>
<organism evidence="3 4">
    <name type="scientific">Ammonicoccus fulvus</name>
    <dbReference type="NCBI Taxonomy" id="3138240"/>
    <lineage>
        <taxon>Bacteria</taxon>
        <taxon>Bacillati</taxon>
        <taxon>Actinomycetota</taxon>
        <taxon>Actinomycetes</taxon>
        <taxon>Propionibacteriales</taxon>
        <taxon>Propionibacteriaceae</taxon>
        <taxon>Ammonicoccus</taxon>
    </lineage>
</organism>
<evidence type="ECO:0000313" key="3">
    <source>
        <dbReference type="EMBL" id="XAN06542.1"/>
    </source>
</evidence>
<keyword evidence="2" id="KW-1133">Transmembrane helix</keyword>
<evidence type="ECO:0000313" key="4">
    <source>
        <dbReference type="Proteomes" id="UP001442841"/>
    </source>
</evidence>
<dbReference type="EMBL" id="CP154795">
    <property type="protein sequence ID" value="XAN06542.1"/>
    <property type="molecule type" value="Genomic_DNA"/>
</dbReference>